<reference evidence="1 3" key="2">
    <citation type="submission" date="2024-03" db="EMBL/GenBank/DDBJ databases">
        <authorList>
            <person name="Alaster D. Moffat"/>
            <person name="Govind Chandra"/>
            <person name="Andrew W. Truman"/>
        </authorList>
    </citation>
    <scope>NUCLEOTIDE SEQUENCE [LARGE SCALE GENOMIC DNA]</scope>
    <source>
        <strain evidence="1">PS652</strain>
    </source>
</reference>
<organism evidence="2">
    <name type="scientific">Pseudomonas fluorescens</name>
    <dbReference type="NCBI Taxonomy" id="294"/>
    <lineage>
        <taxon>Bacteria</taxon>
        <taxon>Pseudomonadati</taxon>
        <taxon>Pseudomonadota</taxon>
        <taxon>Gammaproteobacteria</taxon>
        <taxon>Pseudomonadales</taxon>
        <taxon>Pseudomonadaceae</taxon>
        <taxon>Pseudomonas</taxon>
    </lineage>
</organism>
<proteinExistence type="predicted"/>
<sequence length="192" mass="21460">MTDLPAQICSAMSTLEFVDRSYPMLSSWGVRDEDVLVHSLGCSAWNELGSELGYMAVAECPVPMTHGADIRADSTWFSRTQRTPDVLIEFERFDGTDRGQKKLDEKLCNLLEASMRWGDAPSVLILSAWNKGVVSAPNKEVFALRCRQGFKSSVGAQVPSLRNTAVLFSRFIFEIECSGTLLLKQMRCERLL</sequence>
<dbReference type="EMBL" id="CABVHG010000014">
    <property type="protein sequence ID" value="VVM89501.1"/>
    <property type="molecule type" value="Genomic_DNA"/>
</dbReference>
<name>A0A5E6T898_PSEFL</name>
<accession>A0A5E6T898</accession>
<gene>
    <name evidence="1" type="ORF">PS652_01440</name>
    <name evidence="2" type="ORF">PS652_02709</name>
</gene>
<dbReference type="AlphaFoldDB" id="A0A5E6T898"/>
<evidence type="ECO:0000313" key="1">
    <source>
        <dbReference type="EMBL" id="CAK9888611.1"/>
    </source>
</evidence>
<protein>
    <submittedName>
        <fullName evidence="2">Uncharacterized protein</fullName>
    </submittedName>
</protein>
<dbReference type="RefSeq" id="WP_224793778.1">
    <property type="nucleotide sequence ID" value="NZ_OZ024668.1"/>
</dbReference>
<evidence type="ECO:0000313" key="3">
    <source>
        <dbReference type="Proteomes" id="UP000326595"/>
    </source>
</evidence>
<dbReference type="EMBL" id="OZ024668">
    <property type="protein sequence ID" value="CAK9888611.1"/>
    <property type="molecule type" value="Genomic_DNA"/>
</dbReference>
<evidence type="ECO:0000313" key="2">
    <source>
        <dbReference type="EMBL" id="VVM89501.1"/>
    </source>
</evidence>
<reference evidence="2" key="1">
    <citation type="submission" date="2019-09" db="EMBL/GenBank/DDBJ databases">
        <authorList>
            <person name="Chandra G."/>
            <person name="Truman W A."/>
        </authorList>
    </citation>
    <scope>NUCLEOTIDE SEQUENCE [LARGE SCALE GENOMIC DNA]</scope>
    <source>
        <strain evidence="2">PS652</strain>
    </source>
</reference>
<dbReference type="Proteomes" id="UP000326595">
    <property type="component" value="Chromosome"/>
</dbReference>